<sequence length="357" mass="37721">MRHRTQFPVFELRGAYLALALGASLGTLLSAASALVAGSLVSDVASGELDAAAAAPVLLAYLALSLSAQLATFALAGWLPERANLRREVDSSARAIELVLAMPQRAFARHDAGHYLNLVNLASFAHGAIVVAMSAYVPGAVLSLAVLLAMAALEDPALAVVLAACAPAYVIIVWAPSHVANRLQTQMMPPREAWLDEGRRVVEERRAAVAAGAEGFYEHRYQERTEKYRRFRRGYLLADTLSNELPYASGLLVQALAVVVCALVAGGAGAGTLVVAWQLAGLLALPMSYLCQAQSIYAANRVNIDLLRALEREAAEPSGFERLRRTSHGASSGKRDRAASAAAPTTLSPVTEGACHA</sequence>
<feature type="transmembrane region" description="Helical" evidence="6">
    <location>
        <begin position="157"/>
        <end position="177"/>
    </location>
</feature>
<dbReference type="Gene3D" id="1.20.1560.10">
    <property type="entry name" value="ABC transporter type 1, transmembrane domain"/>
    <property type="match status" value="1"/>
</dbReference>
<proteinExistence type="predicted"/>
<evidence type="ECO:0000256" key="6">
    <source>
        <dbReference type="SAM" id="Phobius"/>
    </source>
</evidence>
<dbReference type="InterPro" id="IPR011527">
    <property type="entry name" value="ABC1_TM_dom"/>
</dbReference>
<evidence type="ECO:0000256" key="1">
    <source>
        <dbReference type="ARBA" id="ARBA00004651"/>
    </source>
</evidence>
<dbReference type="SUPFAM" id="SSF90123">
    <property type="entry name" value="ABC transporter transmembrane region"/>
    <property type="match status" value="1"/>
</dbReference>
<organism evidence="8 9">
    <name type="scientific">Olsenella profusa</name>
    <dbReference type="NCBI Taxonomy" id="138595"/>
    <lineage>
        <taxon>Bacteria</taxon>
        <taxon>Bacillati</taxon>
        <taxon>Actinomycetota</taxon>
        <taxon>Coriobacteriia</taxon>
        <taxon>Coriobacteriales</taxon>
        <taxon>Atopobiaceae</taxon>
        <taxon>Olsenella</taxon>
    </lineage>
</organism>
<comment type="subcellular location">
    <subcellularLocation>
        <location evidence="1">Cell membrane</location>
        <topology evidence="1">Multi-pass membrane protein</topology>
    </subcellularLocation>
</comment>
<feature type="transmembrane region" description="Helical" evidence="6">
    <location>
        <begin position="58"/>
        <end position="79"/>
    </location>
</feature>
<comment type="caution">
    <text evidence="8">The sequence shown here is derived from an EMBL/GenBank/DDBJ whole genome shotgun (WGS) entry which is preliminary data.</text>
</comment>
<evidence type="ECO:0000256" key="2">
    <source>
        <dbReference type="ARBA" id="ARBA00022692"/>
    </source>
</evidence>
<evidence type="ECO:0000256" key="4">
    <source>
        <dbReference type="ARBA" id="ARBA00023136"/>
    </source>
</evidence>
<gene>
    <name evidence="8" type="ORF">H9X80_04280</name>
</gene>
<protein>
    <recommendedName>
        <fullName evidence="7">ABC transmembrane type-1 domain-containing protein</fullName>
    </recommendedName>
</protein>
<keyword evidence="2 6" id="KW-0812">Transmembrane</keyword>
<name>A0ABS2F1A5_9ACTN</name>
<feature type="transmembrane region" description="Helical" evidence="6">
    <location>
        <begin position="245"/>
        <end position="268"/>
    </location>
</feature>
<feature type="region of interest" description="Disordered" evidence="5">
    <location>
        <begin position="321"/>
        <end position="357"/>
    </location>
</feature>
<dbReference type="RefSeq" id="WP_204793109.1">
    <property type="nucleotide sequence ID" value="NZ_JACSNQ010000006.1"/>
</dbReference>
<evidence type="ECO:0000259" key="7">
    <source>
        <dbReference type="PROSITE" id="PS50929"/>
    </source>
</evidence>
<accession>A0ABS2F1A5</accession>
<reference evidence="8 9" key="1">
    <citation type="journal article" date="2021" name="Sci. Rep.">
        <title>The distribution of antibiotic resistance genes in chicken gut microbiota commensals.</title>
        <authorList>
            <person name="Juricova H."/>
            <person name="Matiasovicova J."/>
            <person name="Kubasova T."/>
            <person name="Cejkova D."/>
            <person name="Rychlik I."/>
        </authorList>
    </citation>
    <scope>NUCLEOTIDE SEQUENCE [LARGE SCALE GENOMIC DNA]</scope>
    <source>
        <strain evidence="8 9">An794</strain>
    </source>
</reference>
<dbReference type="Proteomes" id="UP000712527">
    <property type="component" value="Unassembled WGS sequence"/>
</dbReference>
<evidence type="ECO:0000256" key="3">
    <source>
        <dbReference type="ARBA" id="ARBA00022989"/>
    </source>
</evidence>
<dbReference type="InterPro" id="IPR036640">
    <property type="entry name" value="ABC1_TM_sf"/>
</dbReference>
<evidence type="ECO:0000256" key="5">
    <source>
        <dbReference type="SAM" id="MobiDB-lite"/>
    </source>
</evidence>
<feature type="domain" description="ABC transmembrane type-1" evidence="7">
    <location>
        <begin position="17"/>
        <end position="299"/>
    </location>
</feature>
<keyword evidence="4 6" id="KW-0472">Membrane</keyword>
<evidence type="ECO:0000313" key="8">
    <source>
        <dbReference type="EMBL" id="MBM6774759.1"/>
    </source>
</evidence>
<keyword evidence="3 6" id="KW-1133">Transmembrane helix</keyword>
<dbReference type="Pfam" id="PF00664">
    <property type="entry name" value="ABC_membrane"/>
    <property type="match status" value="1"/>
</dbReference>
<evidence type="ECO:0000313" key="9">
    <source>
        <dbReference type="Proteomes" id="UP000712527"/>
    </source>
</evidence>
<dbReference type="EMBL" id="JACSNQ010000006">
    <property type="protein sequence ID" value="MBM6774759.1"/>
    <property type="molecule type" value="Genomic_DNA"/>
</dbReference>
<feature type="transmembrane region" description="Helical" evidence="6">
    <location>
        <begin position="115"/>
        <end position="137"/>
    </location>
</feature>
<keyword evidence="9" id="KW-1185">Reference proteome</keyword>
<dbReference type="PROSITE" id="PS50929">
    <property type="entry name" value="ABC_TM1F"/>
    <property type="match status" value="1"/>
</dbReference>